<keyword evidence="2" id="KW-1185">Reference proteome</keyword>
<dbReference type="Proteomes" id="UP000887574">
    <property type="component" value="Unplaced"/>
</dbReference>
<evidence type="ECO:0000313" key="3">
    <source>
        <dbReference type="WBParaSite" id="jg20380"/>
    </source>
</evidence>
<reference evidence="3" key="1">
    <citation type="submission" date="2022-11" db="UniProtKB">
        <authorList>
            <consortium name="WormBaseParasite"/>
        </authorList>
    </citation>
    <scope>IDENTIFICATION</scope>
</reference>
<accession>A0A915DJZ3</accession>
<keyword evidence="1" id="KW-0732">Signal</keyword>
<evidence type="ECO:0000313" key="2">
    <source>
        <dbReference type="Proteomes" id="UP000887574"/>
    </source>
</evidence>
<name>A0A915DJZ3_9BILA</name>
<organism evidence="2 3">
    <name type="scientific">Ditylenchus dipsaci</name>
    <dbReference type="NCBI Taxonomy" id="166011"/>
    <lineage>
        <taxon>Eukaryota</taxon>
        <taxon>Metazoa</taxon>
        <taxon>Ecdysozoa</taxon>
        <taxon>Nematoda</taxon>
        <taxon>Chromadorea</taxon>
        <taxon>Rhabditida</taxon>
        <taxon>Tylenchina</taxon>
        <taxon>Tylenchomorpha</taxon>
        <taxon>Sphaerularioidea</taxon>
        <taxon>Anguinidae</taxon>
        <taxon>Anguininae</taxon>
        <taxon>Ditylenchus</taxon>
    </lineage>
</organism>
<sequence>MKLLFSAILVFICVSGVLSEVSGLRFKRQYYGNCCNNGPPGQQVTIVEYGRPGMTSVSTTQQQGGLLGAILGAPVTTITQSGFR</sequence>
<feature type="signal peptide" evidence="1">
    <location>
        <begin position="1"/>
        <end position="19"/>
    </location>
</feature>
<protein>
    <submittedName>
        <fullName evidence="3">Uncharacterized protein</fullName>
    </submittedName>
</protein>
<proteinExistence type="predicted"/>
<evidence type="ECO:0000256" key="1">
    <source>
        <dbReference type="SAM" id="SignalP"/>
    </source>
</evidence>
<feature type="chain" id="PRO_5038079151" evidence="1">
    <location>
        <begin position="20"/>
        <end position="84"/>
    </location>
</feature>
<dbReference type="WBParaSite" id="jg20380">
    <property type="protein sequence ID" value="jg20380"/>
    <property type="gene ID" value="jg20380"/>
</dbReference>
<dbReference type="AlphaFoldDB" id="A0A915DJZ3"/>